<dbReference type="EMBL" id="JBEDUW010000007">
    <property type="protein sequence ID" value="KAK9914731.1"/>
    <property type="molecule type" value="Genomic_DNA"/>
</dbReference>
<evidence type="ECO:0000313" key="3">
    <source>
        <dbReference type="Proteomes" id="UP001457282"/>
    </source>
</evidence>
<evidence type="ECO:0000313" key="2">
    <source>
        <dbReference type="EMBL" id="KAK9914731.1"/>
    </source>
</evidence>
<feature type="chain" id="PRO_5043799994" evidence="1">
    <location>
        <begin position="18"/>
        <end position="159"/>
    </location>
</feature>
<keyword evidence="1" id="KW-0732">Signal</keyword>
<dbReference type="AlphaFoldDB" id="A0AAW1W3L6"/>
<accession>A0AAW1W3L6</accession>
<protein>
    <submittedName>
        <fullName evidence="2">Uncharacterized protein</fullName>
    </submittedName>
</protein>
<keyword evidence="3" id="KW-1185">Reference proteome</keyword>
<proteinExistence type="predicted"/>
<evidence type="ECO:0000256" key="1">
    <source>
        <dbReference type="SAM" id="SignalP"/>
    </source>
</evidence>
<sequence length="159" mass="17713">MMWCAVGMCVQLLGAAGTKIDPSLDRSKTVLQRSACHRMGAHGKREAQAALVCREKARSCFGCQEYKAAELNEVRVVVVNYGHSKSKRQSRSGDLETHSGGVELELKVTTEQGDGELMIMIVCRWSQQLDKAVVIDCFGNNGRLEIVLERRGRDCNRRE</sequence>
<comment type="caution">
    <text evidence="2">The sequence shown here is derived from an EMBL/GenBank/DDBJ whole genome shotgun (WGS) entry which is preliminary data.</text>
</comment>
<name>A0AAW1W3L6_RUBAR</name>
<dbReference type="Proteomes" id="UP001457282">
    <property type="component" value="Unassembled WGS sequence"/>
</dbReference>
<gene>
    <name evidence="2" type="ORF">M0R45_038489</name>
</gene>
<reference evidence="2 3" key="1">
    <citation type="journal article" date="2023" name="G3 (Bethesda)">
        <title>A chromosome-length genome assembly and annotation of blackberry (Rubus argutus, cv. 'Hillquist').</title>
        <authorList>
            <person name="Bruna T."/>
            <person name="Aryal R."/>
            <person name="Dudchenko O."/>
            <person name="Sargent D.J."/>
            <person name="Mead D."/>
            <person name="Buti M."/>
            <person name="Cavallini A."/>
            <person name="Hytonen T."/>
            <person name="Andres J."/>
            <person name="Pham M."/>
            <person name="Weisz D."/>
            <person name="Mascagni F."/>
            <person name="Usai G."/>
            <person name="Natali L."/>
            <person name="Bassil N."/>
            <person name="Fernandez G.E."/>
            <person name="Lomsadze A."/>
            <person name="Armour M."/>
            <person name="Olukolu B."/>
            <person name="Poorten T."/>
            <person name="Britton C."/>
            <person name="Davik J."/>
            <person name="Ashrafi H."/>
            <person name="Aiden E.L."/>
            <person name="Borodovsky M."/>
            <person name="Worthington M."/>
        </authorList>
    </citation>
    <scope>NUCLEOTIDE SEQUENCE [LARGE SCALE GENOMIC DNA]</scope>
    <source>
        <strain evidence="2">PI 553951</strain>
    </source>
</reference>
<feature type="signal peptide" evidence="1">
    <location>
        <begin position="1"/>
        <end position="17"/>
    </location>
</feature>
<organism evidence="2 3">
    <name type="scientific">Rubus argutus</name>
    <name type="common">Southern blackberry</name>
    <dbReference type="NCBI Taxonomy" id="59490"/>
    <lineage>
        <taxon>Eukaryota</taxon>
        <taxon>Viridiplantae</taxon>
        <taxon>Streptophyta</taxon>
        <taxon>Embryophyta</taxon>
        <taxon>Tracheophyta</taxon>
        <taxon>Spermatophyta</taxon>
        <taxon>Magnoliopsida</taxon>
        <taxon>eudicotyledons</taxon>
        <taxon>Gunneridae</taxon>
        <taxon>Pentapetalae</taxon>
        <taxon>rosids</taxon>
        <taxon>fabids</taxon>
        <taxon>Rosales</taxon>
        <taxon>Rosaceae</taxon>
        <taxon>Rosoideae</taxon>
        <taxon>Rosoideae incertae sedis</taxon>
        <taxon>Rubus</taxon>
    </lineage>
</organism>